<reference evidence="1" key="1">
    <citation type="submission" date="2014-09" db="EMBL/GenBank/DDBJ databases">
        <authorList>
            <person name="Magalhaes I.L.F."/>
            <person name="Oliveira U."/>
            <person name="Santos F.R."/>
            <person name="Vidigal T.H.D.A."/>
            <person name="Brescovit A.D."/>
            <person name="Santos A.J."/>
        </authorList>
    </citation>
    <scope>NUCLEOTIDE SEQUENCE</scope>
    <source>
        <tissue evidence="1">Shoot tissue taken approximately 20 cm above the soil surface</tissue>
    </source>
</reference>
<accession>A0A0A9H0H9</accession>
<dbReference type="EMBL" id="GBRH01168602">
    <property type="protein sequence ID" value="JAE29294.1"/>
    <property type="molecule type" value="Transcribed_RNA"/>
</dbReference>
<organism evidence="1">
    <name type="scientific">Arundo donax</name>
    <name type="common">Giant reed</name>
    <name type="synonym">Donax arundinaceus</name>
    <dbReference type="NCBI Taxonomy" id="35708"/>
    <lineage>
        <taxon>Eukaryota</taxon>
        <taxon>Viridiplantae</taxon>
        <taxon>Streptophyta</taxon>
        <taxon>Embryophyta</taxon>
        <taxon>Tracheophyta</taxon>
        <taxon>Spermatophyta</taxon>
        <taxon>Magnoliopsida</taxon>
        <taxon>Liliopsida</taxon>
        <taxon>Poales</taxon>
        <taxon>Poaceae</taxon>
        <taxon>PACMAD clade</taxon>
        <taxon>Arundinoideae</taxon>
        <taxon>Arundineae</taxon>
        <taxon>Arundo</taxon>
    </lineage>
</organism>
<dbReference type="AlphaFoldDB" id="A0A0A9H0H9"/>
<proteinExistence type="predicted"/>
<name>A0A0A9H0H9_ARUDO</name>
<sequence length="27" mass="3251">MLLMFFIMNKTLKPLLHKFLLVSFIIV</sequence>
<protein>
    <submittedName>
        <fullName evidence="1">Uncharacterized protein</fullName>
    </submittedName>
</protein>
<reference evidence="1" key="2">
    <citation type="journal article" date="2015" name="Data Brief">
        <title>Shoot transcriptome of the giant reed, Arundo donax.</title>
        <authorList>
            <person name="Barrero R.A."/>
            <person name="Guerrero F.D."/>
            <person name="Moolhuijzen P."/>
            <person name="Goolsby J.A."/>
            <person name="Tidwell J."/>
            <person name="Bellgard S.E."/>
            <person name="Bellgard M.I."/>
        </authorList>
    </citation>
    <scope>NUCLEOTIDE SEQUENCE</scope>
    <source>
        <tissue evidence="1">Shoot tissue taken approximately 20 cm above the soil surface</tissue>
    </source>
</reference>
<evidence type="ECO:0000313" key="1">
    <source>
        <dbReference type="EMBL" id="JAE29294.1"/>
    </source>
</evidence>